<dbReference type="SUPFAM" id="SSF52172">
    <property type="entry name" value="CheY-like"/>
    <property type="match status" value="1"/>
</dbReference>
<sequence>MKKINFHLFKHIKLLYVEDDLMTQEEVSFFLEKYLGELYLAKNGEEAINIFLKNKIDMIITDIQMPKMNGLEMSKRILEINPKIPIIITTAYNDCEYLNQAMELGIDKYISKPFNLETLLTMIEISLPLEYKVEK</sequence>
<dbReference type="AlphaFoldDB" id="A0A644TA06"/>
<dbReference type="GO" id="GO:0000160">
    <property type="term" value="P:phosphorelay signal transduction system"/>
    <property type="evidence" value="ECO:0007669"/>
    <property type="project" value="InterPro"/>
</dbReference>
<reference evidence="2" key="1">
    <citation type="submission" date="2019-08" db="EMBL/GenBank/DDBJ databases">
        <authorList>
            <person name="Kucharzyk K."/>
            <person name="Murdoch R.W."/>
            <person name="Higgins S."/>
            <person name="Loffler F."/>
        </authorList>
    </citation>
    <scope>NUCLEOTIDE SEQUENCE</scope>
</reference>
<dbReference type="SMART" id="SM00448">
    <property type="entry name" value="REC"/>
    <property type="match status" value="1"/>
</dbReference>
<evidence type="ECO:0000259" key="1">
    <source>
        <dbReference type="PROSITE" id="PS50110"/>
    </source>
</evidence>
<dbReference type="PANTHER" id="PTHR43228:SF1">
    <property type="entry name" value="TWO-COMPONENT RESPONSE REGULATOR ARR22"/>
    <property type="match status" value="1"/>
</dbReference>
<gene>
    <name evidence="2" type="primary">mprA_3</name>
    <name evidence="2" type="ORF">SDC9_08331</name>
</gene>
<evidence type="ECO:0000313" key="2">
    <source>
        <dbReference type="EMBL" id="MPL62711.1"/>
    </source>
</evidence>
<accession>A0A644TA06</accession>
<protein>
    <submittedName>
        <fullName evidence="2">Response regulator MprA</fullName>
    </submittedName>
</protein>
<dbReference type="Pfam" id="PF00072">
    <property type="entry name" value="Response_reg"/>
    <property type="match status" value="1"/>
</dbReference>
<dbReference type="Gene3D" id="3.40.50.2300">
    <property type="match status" value="1"/>
</dbReference>
<dbReference type="PROSITE" id="PS50110">
    <property type="entry name" value="RESPONSE_REGULATORY"/>
    <property type="match status" value="1"/>
</dbReference>
<dbReference type="PANTHER" id="PTHR43228">
    <property type="entry name" value="TWO-COMPONENT RESPONSE REGULATOR"/>
    <property type="match status" value="1"/>
</dbReference>
<comment type="caution">
    <text evidence="2">The sequence shown here is derived from an EMBL/GenBank/DDBJ whole genome shotgun (WGS) entry which is preliminary data.</text>
</comment>
<organism evidence="2">
    <name type="scientific">bioreactor metagenome</name>
    <dbReference type="NCBI Taxonomy" id="1076179"/>
    <lineage>
        <taxon>unclassified sequences</taxon>
        <taxon>metagenomes</taxon>
        <taxon>ecological metagenomes</taxon>
    </lineage>
</organism>
<dbReference type="InterPro" id="IPR011006">
    <property type="entry name" value="CheY-like_superfamily"/>
</dbReference>
<dbReference type="InterPro" id="IPR001789">
    <property type="entry name" value="Sig_transdc_resp-reg_receiver"/>
</dbReference>
<feature type="domain" description="Response regulatory" evidence="1">
    <location>
        <begin position="13"/>
        <end position="127"/>
    </location>
</feature>
<proteinExistence type="predicted"/>
<dbReference type="EMBL" id="VSSQ01000018">
    <property type="protein sequence ID" value="MPL62711.1"/>
    <property type="molecule type" value="Genomic_DNA"/>
</dbReference>
<dbReference type="InterPro" id="IPR052048">
    <property type="entry name" value="ST_Response_Regulator"/>
</dbReference>
<name>A0A644TA06_9ZZZZ</name>
<dbReference type="CDD" id="cd17536">
    <property type="entry name" value="REC_YesN-like"/>
    <property type="match status" value="1"/>
</dbReference>